<dbReference type="AlphaFoldDB" id="A0A5A7TGM6"/>
<protein>
    <submittedName>
        <fullName evidence="2">Uncharacterized protein</fullName>
    </submittedName>
</protein>
<accession>A0A5A7TGM6</accession>
<dbReference type="Proteomes" id="UP000321393">
    <property type="component" value="Unassembled WGS sequence"/>
</dbReference>
<name>A0A5A7TGM6_CUCMM</name>
<reference evidence="2 3" key="1">
    <citation type="submission" date="2019-08" db="EMBL/GenBank/DDBJ databases">
        <title>Draft genome sequences of two oriental melons (Cucumis melo L. var makuwa).</title>
        <authorList>
            <person name="Kwon S.-Y."/>
        </authorList>
    </citation>
    <scope>NUCLEOTIDE SEQUENCE [LARGE SCALE GENOMIC DNA]</scope>
    <source>
        <strain evidence="3">cv. SW 3</strain>
        <tissue evidence="2">Leaf</tissue>
    </source>
</reference>
<feature type="region of interest" description="Disordered" evidence="1">
    <location>
        <begin position="159"/>
        <end position="183"/>
    </location>
</feature>
<dbReference type="EMBL" id="SSTE01016683">
    <property type="protein sequence ID" value="KAA0041196.1"/>
    <property type="molecule type" value="Genomic_DNA"/>
</dbReference>
<evidence type="ECO:0000313" key="3">
    <source>
        <dbReference type="Proteomes" id="UP000321393"/>
    </source>
</evidence>
<sequence>MSEPEAEASTRCLDSRLDDMKLKLDYMDSRLFRIESTFTIEFGHEEMKLLAVLVARHQRRRDQVKEGGEDRATYEDPDIDVVDTVVVPSLDCETFSFSTTIGKFKFFEAVGSLNEKDCHLEVILSLERLGEKAWWLGVRGYEKRLTRMTLREEVSVQGCARSTTEGTRGERCAGGQNARDTSL</sequence>
<organism evidence="2 3">
    <name type="scientific">Cucumis melo var. makuwa</name>
    <name type="common">Oriental melon</name>
    <dbReference type="NCBI Taxonomy" id="1194695"/>
    <lineage>
        <taxon>Eukaryota</taxon>
        <taxon>Viridiplantae</taxon>
        <taxon>Streptophyta</taxon>
        <taxon>Embryophyta</taxon>
        <taxon>Tracheophyta</taxon>
        <taxon>Spermatophyta</taxon>
        <taxon>Magnoliopsida</taxon>
        <taxon>eudicotyledons</taxon>
        <taxon>Gunneridae</taxon>
        <taxon>Pentapetalae</taxon>
        <taxon>rosids</taxon>
        <taxon>fabids</taxon>
        <taxon>Cucurbitales</taxon>
        <taxon>Cucurbitaceae</taxon>
        <taxon>Benincaseae</taxon>
        <taxon>Cucumis</taxon>
    </lineage>
</organism>
<evidence type="ECO:0000313" key="2">
    <source>
        <dbReference type="EMBL" id="KAA0041196.1"/>
    </source>
</evidence>
<proteinExistence type="predicted"/>
<comment type="caution">
    <text evidence="2">The sequence shown here is derived from an EMBL/GenBank/DDBJ whole genome shotgun (WGS) entry which is preliminary data.</text>
</comment>
<gene>
    <name evidence="2" type="ORF">E6C27_scaffold128G001440</name>
</gene>
<evidence type="ECO:0000256" key="1">
    <source>
        <dbReference type="SAM" id="MobiDB-lite"/>
    </source>
</evidence>